<dbReference type="OMA" id="NTHSGAG"/>
<dbReference type="InterPro" id="IPR053233">
    <property type="entry name" value="ABRA-related"/>
</dbReference>
<dbReference type="AlphaFoldDB" id="C5LVC5"/>
<feature type="region of interest" description="Disordered" evidence="1">
    <location>
        <begin position="165"/>
        <end position="186"/>
    </location>
</feature>
<dbReference type="InParanoid" id="C5LVC5"/>
<evidence type="ECO:0000313" key="2">
    <source>
        <dbReference type="EMBL" id="EEQ99363.1"/>
    </source>
</evidence>
<evidence type="ECO:0000313" key="3">
    <source>
        <dbReference type="Proteomes" id="UP000007800"/>
    </source>
</evidence>
<dbReference type="PANTHER" id="PTHR21715">
    <property type="entry name" value="RH04127P"/>
    <property type="match status" value="1"/>
</dbReference>
<dbReference type="EMBL" id="GG685819">
    <property type="protein sequence ID" value="EEQ99363.1"/>
    <property type="molecule type" value="Genomic_DNA"/>
</dbReference>
<name>C5LVC5_PERM5</name>
<dbReference type="PANTHER" id="PTHR21715:SF0">
    <property type="entry name" value="RH04127P"/>
    <property type="match status" value="1"/>
</dbReference>
<gene>
    <name evidence="2" type="ORF">Pmar_PMAR028026</name>
</gene>
<evidence type="ECO:0000256" key="1">
    <source>
        <dbReference type="SAM" id="MobiDB-lite"/>
    </source>
</evidence>
<proteinExistence type="predicted"/>
<dbReference type="Gene3D" id="3.30.1470.10">
    <property type="entry name" value="Photosystem I PsaD, reaction center subunit II"/>
    <property type="match status" value="1"/>
</dbReference>
<sequence>MTTTVSAATKAPTAVLGKIVGVSAGKIQQVPEEPTEQEIQDYAVWLGLDTVKDRDLFWIARQALRTPIPQPWVQCQTVSGDVFFHNTKTKEKAFGIIQSSPARIVSDFELPDEPVVESAGRLPSQIIVSEKSFDDDQEGVGDGPAGARDLLKEIDSNGPDQVDVAATEESSADRLFEPPPRSAEAGRAELAELRLKIEKMEMEEEKIESELRDSERHREKLREERDTAAELLNLAEAAREEAMEALEREKEARQKAEAQLSAQAASNRIIVGELTEQLEEVQAKSEYLDSLIATQTSEVQMLRERLTDGREKVRVLAEEDAAQRRLLVEKDMEVVNLNRALALLRQQIHVESKRSTFSKLCGGVQKDMADTILHEDLDASVDAPEQNKLFDQLLNRVLAQPPPMTDRFELES</sequence>
<keyword evidence="3" id="KW-1185">Reference proteome</keyword>
<organism evidence="3">
    <name type="scientific">Perkinsus marinus (strain ATCC 50983 / TXsc)</name>
    <dbReference type="NCBI Taxonomy" id="423536"/>
    <lineage>
        <taxon>Eukaryota</taxon>
        <taxon>Sar</taxon>
        <taxon>Alveolata</taxon>
        <taxon>Perkinsozoa</taxon>
        <taxon>Perkinsea</taxon>
        <taxon>Perkinsida</taxon>
        <taxon>Perkinsidae</taxon>
        <taxon>Perkinsus</taxon>
    </lineage>
</organism>
<dbReference type="CDD" id="cd00201">
    <property type="entry name" value="WW"/>
    <property type="match status" value="1"/>
</dbReference>
<reference evidence="2 3" key="1">
    <citation type="submission" date="2008-07" db="EMBL/GenBank/DDBJ databases">
        <authorList>
            <person name="El-Sayed N."/>
            <person name="Caler E."/>
            <person name="Inman J."/>
            <person name="Amedeo P."/>
            <person name="Hass B."/>
            <person name="Wortman J."/>
        </authorList>
    </citation>
    <scope>NUCLEOTIDE SEQUENCE [LARGE SCALE GENOMIC DNA]</scope>
    <source>
        <strain evidence="3">ATCC 50983 / TXsc</strain>
    </source>
</reference>
<dbReference type="RefSeq" id="XP_002766646.1">
    <property type="nucleotide sequence ID" value="XM_002766600.1"/>
</dbReference>
<dbReference type="InterPro" id="IPR001202">
    <property type="entry name" value="WW_dom"/>
</dbReference>
<protein>
    <submittedName>
        <fullName evidence="2">Gliding-associated protein 45, putative</fullName>
    </submittedName>
</protein>
<dbReference type="GeneID" id="9045543"/>
<dbReference type="Proteomes" id="UP000007800">
    <property type="component" value="Unassembled WGS sequence"/>
</dbReference>
<dbReference type="OrthoDB" id="6344460at2759"/>
<accession>C5LVC5</accession>